<dbReference type="InterPro" id="IPR003245">
    <property type="entry name" value="Phytocyanin_dom"/>
</dbReference>
<dbReference type="STRING" id="4155.A0A022QGR4"/>
<organism evidence="3 4">
    <name type="scientific">Erythranthe guttata</name>
    <name type="common">Yellow monkey flower</name>
    <name type="synonym">Mimulus guttatus</name>
    <dbReference type="NCBI Taxonomy" id="4155"/>
    <lineage>
        <taxon>Eukaryota</taxon>
        <taxon>Viridiplantae</taxon>
        <taxon>Streptophyta</taxon>
        <taxon>Embryophyta</taxon>
        <taxon>Tracheophyta</taxon>
        <taxon>Spermatophyta</taxon>
        <taxon>Magnoliopsida</taxon>
        <taxon>eudicotyledons</taxon>
        <taxon>Gunneridae</taxon>
        <taxon>Pentapetalae</taxon>
        <taxon>asterids</taxon>
        <taxon>lamiids</taxon>
        <taxon>Lamiales</taxon>
        <taxon>Phrymaceae</taxon>
        <taxon>Erythranthe</taxon>
    </lineage>
</organism>
<dbReference type="SUPFAM" id="SSF49503">
    <property type="entry name" value="Cupredoxins"/>
    <property type="match status" value="1"/>
</dbReference>
<evidence type="ECO:0000313" key="4">
    <source>
        <dbReference type="Proteomes" id="UP000030748"/>
    </source>
</evidence>
<dbReference type="InterPro" id="IPR008972">
    <property type="entry name" value="Cupredoxin"/>
</dbReference>
<dbReference type="Proteomes" id="UP000030748">
    <property type="component" value="Unassembled WGS sequence"/>
</dbReference>
<sequence length="142" mass="14822">FNTNTNQSVIQTYNKTTFASCSIDDSLDTDTFVYDNGSDGLGNPTVISVPLTIASTQYYFSAAGDGIHCRHGMAFTIKVATGLGLPPNLNQPPPPPYAPPPGPSDEGPSPPVPVVTTRPNGGVRTGGGSSFLWLCLVVLVLL</sequence>
<name>A0A022QGR4_ERYGU</name>
<dbReference type="AlphaFoldDB" id="A0A022QGR4"/>
<dbReference type="Gene3D" id="2.60.40.420">
    <property type="entry name" value="Cupredoxins - blue copper proteins"/>
    <property type="match status" value="1"/>
</dbReference>
<dbReference type="eggNOG" id="ENOG502RXIS">
    <property type="taxonomic scope" value="Eukaryota"/>
</dbReference>
<feature type="region of interest" description="Disordered" evidence="1">
    <location>
        <begin position="85"/>
        <end position="121"/>
    </location>
</feature>
<dbReference type="GO" id="GO:0009055">
    <property type="term" value="F:electron transfer activity"/>
    <property type="evidence" value="ECO:0007669"/>
    <property type="project" value="InterPro"/>
</dbReference>
<keyword evidence="4" id="KW-1185">Reference proteome</keyword>
<gene>
    <name evidence="3" type="ORF">MIMGU_mgv1a0136762mg</name>
</gene>
<proteinExistence type="predicted"/>
<protein>
    <recommendedName>
        <fullName evidence="2">Phytocyanin domain-containing protein</fullName>
    </recommendedName>
</protein>
<feature type="domain" description="Phytocyanin" evidence="2">
    <location>
        <begin position="1"/>
        <end position="81"/>
    </location>
</feature>
<dbReference type="EMBL" id="KI631877">
    <property type="protein sequence ID" value="EYU25715.1"/>
    <property type="molecule type" value="Genomic_DNA"/>
</dbReference>
<feature type="compositionally biased region" description="Pro residues" evidence="1">
    <location>
        <begin position="89"/>
        <end position="113"/>
    </location>
</feature>
<evidence type="ECO:0000313" key="3">
    <source>
        <dbReference type="EMBL" id="EYU25715.1"/>
    </source>
</evidence>
<feature type="non-terminal residue" evidence="3">
    <location>
        <position position="1"/>
    </location>
</feature>
<accession>A0A022QGR4</accession>
<evidence type="ECO:0000256" key="1">
    <source>
        <dbReference type="SAM" id="MobiDB-lite"/>
    </source>
</evidence>
<evidence type="ECO:0000259" key="2">
    <source>
        <dbReference type="PROSITE" id="PS51485"/>
    </source>
</evidence>
<dbReference type="GO" id="GO:0005886">
    <property type="term" value="C:plasma membrane"/>
    <property type="evidence" value="ECO:0000318"/>
    <property type="project" value="GO_Central"/>
</dbReference>
<dbReference type="PROSITE" id="PS51485">
    <property type="entry name" value="PHYTOCYANIN"/>
    <property type="match status" value="1"/>
</dbReference>
<reference evidence="3 4" key="1">
    <citation type="journal article" date="2013" name="Proc. Natl. Acad. Sci. U.S.A.">
        <title>Fine-scale variation in meiotic recombination in Mimulus inferred from population shotgun sequencing.</title>
        <authorList>
            <person name="Hellsten U."/>
            <person name="Wright K.M."/>
            <person name="Jenkins J."/>
            <person name="Shu S."/>
            <person name="Yuan Y."/>
            <person name="Wessler S.R."/>
            <person name="Schmutz J."/>
            <person name="Willis J.H."/>
            <person name="Rokhsar D.S."/>
        </authorList>
    </citation>
    <scope>NUCLEOTIDE SEQUENCE [LARGE SCALE GENOMIC DNA]</scope>
    <source>
        <strain evidence="4">cv. DUN x IM62</strain>
    </source>
</reference>